<name>A0ABN1JU85_9FLAO</name>
<dbReference type="Proteomes" id="UP001500736">
    <property type="component" value="Unassembled WGS sequence"/>
</dbReference>
<organism evidence="2 3">
    <name type="scientific">Gaetbulibacter jejuensis</name>
    <dbReference type="NCBI Taxonomy" id="584607"/>
    <lineage>
        <taxon>Bacteria</taxon>
        <taxon>Pseudomonadati</taxon>
        <taxon>Bacteroidota</taxon>
        <taxon>Flavobacteriia</taxon>
        <taxon>Flavobacteriales</taxon>
        <taxon>Flavobacteriaceae</taxon>
        <taxon>Gaetbulibacter</taxon>
    </lineage>
</organism>
<reference evidence="2 3" key="1">
    <citation type="journal article" date="2019" name="Int. J. Syst. Evol. Microbiol.">
        <title>The Global Catalogue of Microorganisms (GCM) 10K type strain sequencing project: providing services to taxonomists for standard genome sequencing and annotation.</title>
        <authorList>
            <consortium name="The Broad Institute Genomics Platform"/>
            <consortium name="The Broad Institute Genome Sequencing Center for Infectious Disease"/>
            <person name="Wu L."/>
            <person name="Ma J."/>
        </authorList>
    </citation>
    <scope>NUCLEOTIDE SEQUENCE [LARGE SCALE GENOMIC DNA]</scope>
    <source>
        <strain evidence="2 3">JCM 15976</strain>
    </source>
</reference>
<sequence>MKYFALVLVFFTSFTFTGQSVFNSEGASVTKADLETNYYEKDSTANALVIYEYGNSYIDKNSFKLKTEITKKVKIFNRNGFDKANLEIFLYNNKNKKEKVSDLRATTYNLENGSVTKTKLKNSEIFEEKYNENYTIVKSTFPNIKEGSVIIYSYTLESPFVFKYKGWSFQEDIPKLYSEYNTSIPGNYEYNIKLVGFLKLFHQDSNIRHNCLSVGNGGYANCTDTRYIMKDIPAFIEEDYMTTKSNYLSRIEYELKVFRGFDGRVDNITKNWKTTDKELKTDNNIGRQLGKSGGLKNLLSDSIINENDELKKASKILEYVQNNYTWNGKHNLFKDTSVKNLIKEKSGSASEINILLHNLLEENDINVKPVLISTRNNGLPTKLFPVISEFNYLIVAATINNEQYFLDATDEYLSFGEIPFKCLNHYGRLLDFKDASSWIDISDEKVSSRFYKAELSIDAEANISGIISSKSTGYHGLPLKRSYYSNNNQYLDYFKETYVNLDFLDHKVLSEGKTSYEFEEEFEIVYESDITANNIYLNPFLFKFFTENPFKLQERTYPIDFGYKDAYLYMLRLEIGDAYEILETPEDCVLKLPNNTGSLTFTTTVNENSVLLYFKFNFTQSYYEPQYYDSLKTFFGKIVDVQKNSLILLKKKQ</sequence>
<dbReference type="Gene3D" id="2.60.120.1130">
    <property type="match status" value="1"/>
</dbReference>
<keyword evidence="1" id="KW-0732">Signal</keyword>
<accession>A0ABN1JU85</accession>
<evidence type="ECO:0000313" key="3">
    <source>
        <dbReference type="Proteomes" id="UP001500736"/>
    </source>
</evidence>
<gene>
    <name evidence="2" type="ORF">GCM10009431_23350</name>
</gene>
<evidence type="ECO:0000256" key="1">
    <source>
        <dbReference type="SAM" id="SignalP"/>
    </source>
</evidence>
<protein>
    <recommendedName>
        <fullName evidence="4">DUF3857 domain-containing protein</fullName>
    </recommendedName>
</protein>
<dbReference type="Gene3D" id="2.60.40.3140">
    <property type="match status" value="1"/>
</dbReference>
<feature type="signal peptide" evidence="1">
    <location>
        <begin position="1"/>
        <end position="18"/>
    </location>
</feature>
<keyword evidence="3" id="KW-1185">Reference proteome</keyword>
<comment type="caution">
    <text evidence="2">The sequence shown here is derived from an EMBL/GenBank/DDBJ whole genome shotgun (WGS) entry which is preliminary data.</text>
</comment>
<evidence type="ECO:0008006" key="4">
    <source>
        <dbReference type="Google" id="ProtNLM"/>
    </source>
</evidence>
<dbReference type="EMBL" id="BAAAGF010000003">
    <property type="protein sequence ID" value="GAA0746736.1"/>
    <property type="molecule type" value="Genomic_DNA"/>
</dbReference>
<feature type="chain" id="PRO_5046023776" description="DUF3857 domain-containing protein" evidence="1">
    <location>
        <begin position="19"/>
        <end position="653"/>
    </location>
</feature>
<dbReference type="Gene3D" id="3.10.620.30">
    <property type="match status" value="1"/>
</dbReference>
<proteinExistence type="predicted"/>
<evidence type="ECO:0000313" key="2">
    <source>
        <dbReference type="EMBL" id="GAA0746736.1"/>
    </source>
</evidence>
<dbReference type="RefSeq" id="WP_343798469.1">
    <property type="nucleotide sequence ID" value="NZ_BAAAGF010000003.1"/>
</dbReference>